<dbReference type="SUPFAM" id="SSF48019">
    <property type="entry name" value="post-AAA+ oligomerization domain-like"/>
    <property type="match status" value="1"/>
</dbReference>
<dbReference type="Pfam" id="PF00004">
    <property type="entry name" value="AAA"/>
    <property type="match status" value="1"/>
</dbReference>
<dbReference type="FunFam" id="1.10.8.60:FF:000021">
    <property type="entry name" value="Replication factor C subunit 1"/>
    <property type="match status" value="1"/>
</dbReference>
<dbReference type="CDD" id="cd17752">
    <property type="entry name" value="BRCT_RFC1"/>
    <property type="match status" value="1"/>
</dbReference>
<evidence type="ECO:0000256" key="8">
    <source>
        <dbReference type="ARBA" id="ARBA00023125"/>
    </source>
</evidence>
<dbReference type="GO" id="GO:0005524">
    <property type="term" value="F:ATP binding"/>
    <property type="evidence" value="ECO:0007669"/>
    <property type="project" value="UniProtKB-UniRule"/>
</dbReference>
<dbReference type="PROSITE" id="PS50172">
    <property type="entry name" value="BRCT"/>
    <property type="match status" value="1"/>
</dbReference>
<keyword evidence="9 12" id="KW-0539">Nucleus</keyword>
<dbReference type="SMART" id="SM00382">
    <property type="entry name" value="AAA"/>
    <property type="match status" value="1"/>
</dbReference>
<keyword evidence="6 12" id="KW-0547">Nucleotide-binding</keyword>
<organism evidence="15 16">
    <name type="scientific">Canis lupus dingo</name>
    <name type="common">dingo</name>
    <dbReference type="NCBI Taxonomy" id="286419"/>
    <lineage>
        <taxon>Eukaryota</taxon>
        <taxon>Metazoa</taxon>
        <taxon>Chordata</taxon>
        <taxon>Craniata</taxon>
        <taxon>Vertebrata</taxon>
        <taxon>Euteleostomi</taxon>
        <taxon>Mammalia</taxon>
        <taxon>Eutheria</taxon>
        <taxon>Laurasiatheria</taxon>
        <taxon>Carnivora</taxon>
        <taxon>Caniformia</taxon>
        <taxon>Canidae</taxon>
        <taxon>Canis</taxon>
    </lineage>
</organism>
<evidence type="ECO:0000256" key="4">
    <source>
        <dbReference type="ARBA" id="ARBA00022553"/>
    </source>
</evidence>
<comment type="subunit">
    <text evidence="11">Large subunit of the RFC complex, an heteropentameric complex consisting of RFC1 and four small subunits RFC2, RFC3, RFC4 and RFC5; the RFC complex interacts with PCNA and the interaction involves RFC1.</text>
</comment>
<dbReference type="FunFam" id="1.20.272.10:FF:000005">
    <property type="entry name" value="Replication factor C subunit 1"/>
    <property type="match status" value="1"/>
</dbReference>
<dbReference type="GO" id="GO:0003689">
    <property type="term" value="F:DNA clamp loader activity"/>
    <property type="evidence" value="ECO:0007669"/>
    <property type="project" value="UniProtKB-UniRule"/>
</dbReference>
<name>A0A8C0JMX3_CANLU</name>
<evidence type="ECO:0000256" key="5">
    <source>
        <dbReference type="ARBA" id="ARBA00022705"/>
    </source>
</evidence>
<feature type="region of interest" description="Disordered" evidence="13">
    <location>
        <begin position="91"/>
        <end position="128"/>
    </location>
</feature>
<reference evidence="15" key="2">
    <citation type="submission" date="2025-09" db="UniProtKB">
        <authorList>
            <consortium name="Ensembl"/>
        </authorList>
    </citation>
    <scope>IDENTIFICATION</scope>
</reference>
<evidence type="ECO:0000256" key="2">
    <source>
        <dbReference type="ARBA" id="ARBA00006116"/>
    </source>
</evidence>
<feature type="compositionally biased region" description="Basic and acidic residues" evidence="13">
    <location>
        <begin position="316"/>
        <end position="330"/>
    </location>
</feature>
<reference evidence="15" key="1">
    <citation type="submission" date="2025-08" db="UniProtKB">
        <authorList>
            <consortium name="Ensembl"/>
        </authorList>
    </citation>
    <scope>IDENTIFICATION</scope>
</reference>
<evidence type="ECO:0000256" key="11">
    <source>
        <dbReference type="ARBA" id="ARBA00064311"/>
    </source>
</evidence>
<feature type="region of interest" description="Disordered" evidence="13">
    <location>
        <begin position="253"/>
        <end position="332"/>
    </location>
</feature>
<evidence type="ECO:0000256" key="1">
    <source>
        <dbReference type="ARBA" id="ARBA00004123"/>
    </source>
</evidence>
<dbReference type="PIRSF" id="PIRSF036578">
    <property type="entry name" value="RFC1"/>
    <property type="match status" value="1"/>
</dbReference>
<comment type="similarity">
    <text evidence="2 12">Belongs to the activator 1 large subunit family.</text>
</comment>
<feature type="region of interest" description="Disordered" evidence="13">
    <location>
        <begin position="453"/>
        <end position="494"/>
    </location>
</feature>
<feature type="region of interest" description="Disordered" evidence="13">
    <location>
        <begin position="1032"/>
        <end position="1101"/>
    </location>
</feature>
<dbReference type="Pfam" id="PF00533">
    <property type="entry name" value="BRCT"/>
    <property type="match status" value="1"/>
</dbReference>
<dbReference type="InterPro" id="IPR008921">
    <property type="entry name" value="DNA_pol3_clamp-load_cplx_C"/>
</dbReference>
<feature type="domain" description="BRCT" evidence="14">
    <location>
        <begin position="356"/>
        <end position="434"/>
    </location>
</feature>
<feature type="compositionally biased region" description="Basic and acidic residues" evidence="13">
    <location>
        <begin position="279"/>
        <end position="289"/>
    </location>
</feature>
<evidence type="ECO:0000256" key="10">
    <source>
        <dbReference type="ARBA" id="ARBA00054501"/>
    </source>
</evidence>
<dbReference type="InterPro" id="IPR027417">
    <property type="entry name" value="P-loop_NTPase"/>
</dbReference>
<keyword evidence="5 12" id="KW-0235">DNA replication</keyword>
<dbReference type="GO" id="GO:0061860">
    <property type="term" value="F:DNA clamp unloader activity"/>
    <property type="evidence" value="ECO:0007669"/>
    <property type="project" value="TreeGrafter"/>
</dbReference>
<dbReference type="FunFam" id="3.40.50.300:FF:000395">
    <property type="entry name" value="Replication factor C subunit 1"/>
    <property type="match status" value="1"/>
</dbReference>
<dbReference type="Proteomes" id="UP000694391">
    <property type="component" value="Unplaced"/>
</dbReference>
<keyword evidence="8" id="KW-0238">DNA-binding</keyword>
<dbReference type="InterPro" id="IPR013725">
    <property type="entry name" value="DNA_replication_fac_RFC1_C"/>
</dbReference>
<evidence type="ECO:0000259" key="14">
    <source>
        <dbReference type="PROSITE" id="PS50172"/>
    </source>
</evidence>
<keyword evidence="4" id="KW-0597">Phosphoprotein</keyword>
<sequence length="1101" mass="123365">MSFFKPVTETVKKNEKTKSAEETLKSKKGIKEIKVSFPDKYSESEETVQIKNAKKQPEKLPLASKPAKILRQDPVTYISETDEEDDFMCKKAASKSKENGGSTHSYLGTSNMKKNEENTKTKNKPLSPIKLTPTSVLDYFGTGSVQRSDKKMVASKRKEVSNADDSRLNDEAIAKQLQLDEDAELERQLHEDEEFARTLAMLDEEPKTKKVAYHQIVCTLNIYCRSVFPFKPVYSRKNCSPKKQAKCESLIGSQQHLKSSPHKIETSPKASSKLALLKKKGESSYKETEPMTSKRKNAVELKGQTKTPKKPKSSPAKKESISPEDSEKRRTNYQAYRSYLNREGPKALGSKEIPKGAENCLEGLTFVITGVLESIERDEAKSLIERYGGKVTGNVSKKTNYLVMGRDSGQSKSDKAAALGTNIIDEDGLLNLIRTMPGKKSKYEIAVEAEMKKEKSKLERTPQKKDQGKRKISPTKKESESKRSRLTPKKDSSIKSVKKETSVLWRCLNFEEQVAEETNDDSRARNLAGDSSENKVENLLWVDKYKPTSLKTIIGQQGDQSCANKLLRWLQNWHRGPSEDKKRAKFGKFAGKDDGSSFKAALLSGPPGVGKTTTASLVCQELGYSYVELNASDTRSKNSLKEVVAESLNNTSITGFYSTAHSVGSKHALIMDEVDGMAGNEDRGGIQELIGLIKHTKIPIICMCNDRNHPKIRSLVHYCFDLRFQRPRVEQIKGAMMSIAFKEGLKIPPPAMNEIILGANQDIRQVLHNLSMWCARSKALTYDQAKADSHRAKKDIRLGPFDVARKVFAAGEETAHMSLVDKSDLFFHDYSIAPLFVQENYLHVKPVAAGGDMKKHLMLLSRAADSICDGDLVDRQIRSKQNWSLLPTQAIYASVLPGELMRGYMTQFPTFPSWLGKHSSTGKHDRIVQDLALHMSLRTYSSKRTVNMDYLSHIRDALVQPLTSQGVEGVQDVIALMDAYYLMKEDFENIMEISSWGGKPSPFSKLDPKVKAAFTRTYNKEVHLTPYSLQAVKTPRHSTGPALDSEYNEELIEDDSQSDEKDQDSMETDGMIKVKKTKSSKPSKSEKDKESRKGKGKSSKK</sequence>
<dbReference type="Pfam" id="PF25361">
    <property type="entry name" value="AAA_lid_RFC1"/>
    <property type="match status" value="1"/>
</dbReference>
<dbReference type="CDD" id="cd18140">
    <property type="entry name" value="HLD_clamp_RFC"/>
    <property type="match status" value="1"/>
</dbReference>
<dbReference type="AlphaFoldDB" id="A0A8C0JMX3"/>
<dbReference type="GO" id="GO:0006281">
    <property type="term" value="P:DNA repair"/>
    <property type="evidence" value="ECO:0007669"/>
    <property type="project" value="InterPro"/>
</dbReference>
<dbReference type="SUPFAM" id="SSF52113">
    <property type="entry name" value="BRCT domain"/>
    <property type="match status" value="1"/>
</dbReference>
<evidence type="ECO:0000256" key="6">
    <source>
        <dbReference type="ARBA" id="ARBA00022741"/>
    </source>
</evidence>
<evidence type="ECO:0000256" key="3">
    <source>
        <dbReference type="ARBA" id="ARBA00020401"/>
    </source>
</evidence>
<feature type="region of interest" description="Disordered" evidence="13">
    <location>
        <begin position="41"/>
        <end position="67"/>
    </location>
</feature>
<gene>
    <name evidence="15" type="primary">RFC1</name>
</gene>
<feature type="compositionally biased region" description="Polar residues" evidence="13">
    <location>
        <begin position="99"/>
        <end position="112"/>
    </location>
</feature>
<proteinExistence type="inferred from homology"/>
<dbReference type="Gene3D" id="3.40.50.300">
    <property type="entry name" value="P-loop containing nucleotide triphosphate hydrolases"/>
    <property type="match status" value="1"/>
</dbReference>
<evidence type="ECO:0000313" key="15">
    <source>
        <dbReference type="Ensembl" id="ENSCAFP00020002490.1"/>
    </source>
</evidence>
<dbReference type="Gene3D" id="1.20.272.10">
    <property type="match status" value="1"/>
</dbReference>
<dbReference type="GO" id="GO:0016887">
    <property type="term" value="F:ATP hydrolysis activity"/>
    <property type="evidence" value="ECO:0007669"/>
    <property type="project" value="InterPro"/>
</dbReference>
<feature type="compositionally biased region" description="Basic and acidic residues" evidence="13">
    <location>
        <begin position="10"/>
        <end position="21"/>
    </location>
</feature>
<evidence type="ECO:0000256" key="9">
    <source>
        <dbReference type="ARBA" id="ARBA00023242"/>
    </source>
</evidence>
<comment type="subcellular location">
    <subcellularLocation>
        <location evidence="1 12">Nucleus</location>
    </subcellularLocation>
</comment>
<dbReference type="Ensembl" id="ENSCAFT00020002884.1">
    <property type="protein sequence ID" value="ENSCAFP00020002490.1"/>
    <property type="gene ID" value="ENSCAFG00020001300.1"/>
</dbReference>
<dbReference type="GO" id="GO:0006260">
    <property type="term" value="P:DNA replication"/>
    <property type="evidence" value="ECO:0007669"/>
    <property type="project" value="UniProtKB-KW"/>
</dbReference>
<accession>A0A8C0JMX3</accession>
<evidence type="ECO:0000313" key="16">
    <source>
        <dbReference type="Proteomes" id="UP000694391"/>
    </source>
</evidence>
<dbReference type="Gene3D" id="1.10.8.60">
    <property type="match status" value="1"/>
</dbReference>
<dbReference type="GeneTree" id="ENSGT00730000111066"/>
<dbReference type="FunFam" id="3.40.50.10190:FF:000001">
    <property type="entry name" value="Replication factor C subunit 1"/>
    <property type="match status" value="1"/>
</dbReference>
<comment type="function">
    <text evidence="10">Subunit of the replication factor C (RFC) complex which acts during elongation of primed DNA templates by DNA polymerases delta and epsilon, and is necessary for ATP-dependent loading of proliferating cell nuclear antigen (PCNA) onto primed DNA. This subunit binds to the primer-template junction. Binds the PO-B transcription element as well as other GA rich DNA sequences. Can bind single- or double-stranded DNA.</text>
</comment>
<dbReference type="InterPro" id="IPR003959">
    <property type="entry name" value="ATPase_AAA_core"/>
</dbReference>
<feature type="compositionally biased region" description="Basic and acidic residues" evidence="13">
    <location>
        <begin position="453"/>
        <end position="466"/>
    </location>
</feature>
<protein>
    <recommendedName>
        <fullName evidence="3 12">Replication factor C subunit 1</fullName>
    </recommendedName>
</protein>
<evidence type="ECO:0000256" key="13">
    <source>
        <dbReference type="SAM" id="MobiDB-lite"/>
    </source>
</evidence>
<dbReference type="PANTHER" id="PTHR23389">
    <property type="entry name" value="CHROMOSOME TRANSMISSION FIDELITY FACTOR 18"/>
    <property type="match status" value="1"/>
</dbReference>
<feature type="compositionally biased region" description="Basic and acidic residues" evidence="13">
    <location>
        <begin position="1083"/>
        <end position="1093"/>
    </location>
</feature>
<dbReference type="Gene3D" id="3.40.50.10190">
    <property type="entry name" value="BRCT domain"/>
    <property type="match status" value="1"/>
</dbReference>
<dbReference type="InterPro" id="IPR036420">
    <property type="entry name" value="BRCT_dom_sf"/>
</dbReference>
<dbReference type="SMART" id="SM00292">
    <property type="entry name" value="BRCT"/>
    <property type="match status" value="1"/>
</dbReference>
<dbReference type="SUPFAM" id="SSF52540">
    <property type="entry name" value="P-loop containing nucleoside triphosphate hydrolases"/>
    <property type="match status" value="1"/>
</dbReference>
<dbReference type="InterPro" id="IPR003593">
    <property type="entry name" value="AAA+_ATPase"/>
</dbReference>
<dbReference type="CDD" id="cd00009">
    <property type="entry name" value="AAA"/>
    <property type="match status" value="1"/>
</dbReference>
<dbReference type="PANTHER" id="PTHR23389:SF6">
    <property type="entry name" value="REPLICATION FACTOR C SUBUNIT 1"/>
    <property type="match status" value="1"/>
</dbReference>
<dbReference type="InterPro" id="IPR047854">
    <property type="entry name" value="RFC_lid"/>
</dbReference>
<dbReference type="GO" id="GO:0005663">
    <property type="term" value="C:DNA replication factor C complex"/>
    <property type="evidence" value="ECO:0007669"/>
    <property type="project" value="InterPro"/>
</dbReference>
<feature type="compositionally biased region" description="Basic and acidic residues" evidence="13">
    <location>
        <begin position="475"/>
        <end position="494"/>
    </location>
</feature>
<keyword evidence="16" id="KW-1185">Reference proteome</keyword>
<evidence type="ECO:0000256" key="12">
    <source>
        <dbReference type="PIRNR" id="PIRNR036578"/>
    </source>
</evidence>
<dbReference type="InterPro" id="IPR012178">
    <property type="entry name" value="RFC1"/>
</dbReference>
<dbReference type="InterPro" id="IPR001357">
    <property type="entry name" value="BRCT_dom"/>
</dbReference>
<keyword evidence="7 12" id="KW-0067">ATP-binding</keyword>
<feature type="region of interest" description="Disordered" evidence="13">
    <location>
        <begin position="1"/>
        <end position="21"/>
    </location>
</feature>
<dbReference type="Pfam" id="PF08519">
    <property type="entry name" value="RFC1"/>
    <property type="match status" value="1"/>
</dbReference>
<dbReference type="GO" id="GO:0005634">
    <property type="term" value="C:nucleus"/>
    <property type="evidence" value="ECO:0007669"/>
    <property type="project" value="UniProtKB-SubCell"/>
</dbReference>
<dbReference type="GO" id="GO:0003677">
    <property type="term" value="F:DNA binding"/>
    <property type="evidence" value="ECO:0007669"/>
    <property type="project" value="UniProtKB-KW"/>
</dbReference>
<feature type="compositionally biased region" description="Acidic residues" evidence="13">
    <location>
        <begin position="1046"/>
        <end position="1057"/>
    </location>
</feature>
<evidence type="ECO:0000256" key="7">
    <source>
        <dbReference type="ARBA" id="ARBA00022840"/>
    </source>
</evidence>